<gene>
    <name evidence="7" type="ORF">METZ01_LOCUS182318</name>
</gene>
<name>A0A382CUH9_9ZZZZ</name>
<dbReference type="InterPro" id="IPR027417">
    <property type="entry name" value="P-loop_NTPase"/>
</dbReference>
<evidence type="ECO:0000259" key="5">
    <source>
        <dbReference type="PROSITE" id="PS50823"/>
    </source>
</evidence>
<sequence length="300" mass="33026">MTAVKRCGFVALLGAPNAGKSTLTNALVGSKVSIVTHKVQTTRARITAIALHGPAQIIFVDTPGIFAKTKHRLEKAMVAAAWSGAKDADVRVLLVDVERGVDGDTHGIIDGLKNAGMKAVLVLNKVDLVRRENLLALADILNKEGIFSDIFMLSALKGDGVGDLRAALAEKIPVGTWHYPEDQLADIPQRLLAAEITREKLFLRLHQELPYAATVETEYWKSAKGGAIRIEQVIYVRRSTQKAIVLGKGGQQIKQIGAEARAEMAEIFGCKVHLFLFVKVRDNWQDDPERYREMGLEYHR</sequence>
<dbReference type="PANTHER" id="PTHR42698">
    <property type="entry name" value="GTPASE ERA"/>
    <property type="match status" value="1"/>
</dbReference>
<feature type="domain" description="KH type-2" evidence="5">
    <location>
        <begin position="205"/>
        <end position="282"/>
    </location>
</feature>
<dbReference type="NCBIfam" id="TIGR00231">
    <property type="entry name" value="small_GTP"/>
    <property type="match status" value="1"/>
</dbReference>
<dbReference type="PANTHER" id="PTHR42698:SF1">
    <property type="entry name" value="GTPASE ERA, MITOCHONDRIAL"/>
    <property type="match status" value="1"/>
</dbReference>
<dbReference type="InterPro" id="IPR015946">
    <property type="entry name" value="KH_dom-like_a/b"/>
</dbReference>
<dbReference type="InterPro" id="IPR006073">
    <property type="entry name" value="GTP-bd"/>
</dbReference>
<evidence type="ECO:0000256" key="2">
    <source>
        <dbReference type="ARBA" id="ARBA00022741"/>
    </source>
</evidence>
<dbReference type="InterPro" id="IPR009019">
    <property type="entry name" value="KH_sf_prok-type"/>
</dbReference>
<dbReference type="GO" id="GO:0005525">
    <property type="term" value="F:GTP binding"/>
    <property type="evidence" value="ECO:0007669"/>
    <property type="project" value="UniProtKB-KW"/>
</dbReference>
<evidence type="ECO:0008006" key="8">
    <source>
        <dbReference type="Google" id="ProtNLM"/>
    </source>
</evidence>
<dbReference type="SUPFAM" id="SSF52540">
    <property type="entry name" value="P-loop containing nucleoside triphosphate hydrolases"/>
    <property type="match status" value="1"/>
</dbReference>
<proteinExistence type="inferred from homology"/>
<dbReference type="AlphaFoldDB" id="A0A382CUH9"/>
<dbReference type="PROSITE" id="PS51713">
    <property type="entry name" value="G_ERA"/>
    <property type="match status" value="1"/>
</dbReference>
<dbReference type="GO" id="GO:0005829">
    <property type="term" value="C:cytosol"/>
    <property type="evidence" value="ECO:0007669"/>
    <property type="project" value="TreeGrafter"/>
</dbReference>
<dbReference type="PROSITE" id="PS50823">
    <property type="entry name" value="KH_TYPE_2"/>
    <property type="match status" value="1"/>
</dbReference>
<dbReference type="Gene3D" id="3.30.300.20">
    <property type="match status" value="1"/>
</dbReference>
<accession>A0A382CUH9</accession>
<dbReference type="InterPro" id="IPR005225">
    <property type="entry name" value="Small_GTP-bd"/>
</dbReference>
<evidence type="ECO:0000256" key="4">
    <source>
        <dbReference type="ARBA" id="ARBA00023134"/>
    </source>
</evidence>
<keyword evidence="4" id="KW-0342">GTP-binding</keyword>
<dbReference type="NCBIfam" id="NF000908">
    <property type="entry name" value="PRK00089.1"/>
    <property type="match status" value="1"/>
</dbReference>
<comment type="similarity">
    <text evidence="1">Belongs to the TRAFAC class TrmE-Era-EngA-EngB-Septin-like GTPase superfamily. Era GTPase family.</text>
</comment>
<dbReference type="NCBIfam" id="TIGR00436">
    <property type="entry name" value="era"/>
    <property type="match status" value="1"/>
</dbReference>
<organism evidence="7">
    <name type="scientific">marine metagenome</name>
    <dbReference type="NCBI Taxonomy" id="408172"/>
    <lineage>
        <taxon>unclassified sequences</taxon>
        <taxon>metagenomes</taxon>
        <taxon>ecological metagenomes</taxon>
    </lineage>
</organism>
<dbReference type="HAMAP" id="MF_00367">
    <property type="entry name" value="GTPase_Era"/>
    <property type="match status" value="1"/>
</dbReference>
<keyword evidence="3" id="KW-0694">RNA-binding</keyword>
<dbReference type="Gene3D" id="3.40.50.300">
    <property type="entry name" value="P-loop containing nucleotide triphosphate hydrolases"/>
    <property type="match status" value="1"/>
</dbReference>
<dbReference type="EMBL" id="UINC01036066">
    <property type="protein sequence ID" value="SVB29464.1"/>
    <property type="molecule type" value="Genomic_DNA"/>
</dbReference>
<dbReference type="SUPFAM" id="SSF54814">
    <property type="entry name" value="Prokaryotic type KH domain (KH-domain type II)"/>
    <property type="match status" value="1"/>
</dbReference>
<protein>
    <recommendedName>
        <fullName evidence="8">Era-type G domain-containing protein</fullName>
    </recommendedName>
</protein>
<feature type="domain" description="Era-type G" evidence="6">
    <location>
        <begin position="6"/>
        <end position="174"/>
    </location>
</feature>
<dbReference type="GO" id="GO:0019843">
    <property type="term" value="F:rRNA binding"/>
    <property type="evidence" value="ECO:0007669"/>
    <property type="project" value="TreeGrafter"/>
</dbReference>
<dbReference type="GO" id="GO:0000028">
    <property type="term" value="P:ribosomal small subunit assembly"/>
    <property type="evidence" value="ECO:0007669"/>
    <property type="project" value="TreeGrafter"/>
</dbReference>
<dbReference type="Pfam" id="PF01926">
    <property type="entry name" value="MMR_HSR1"/>
    <property type="match status" value="1"/>
</dbReference>
<dbReference type="InterPro" id="IPR004044">
    <property type="entry name" value="KH_dom_type_2"/>
</dbReference>
<dbReference type="InterPro" id="IPR005662">
    <property type="entry name" value="GTPase_Era-like"/>
</dbReference>
<reference evidence="7" key="1">
    <citation type="submission" date="2018-05" db="EMBL/GenBank/DDBJ databases">
        <authorList>
            <person name="Lanie J.A."/>
            <person name="Ng W.-L."/>
            <person name="Kazmierczak K.M."/>
            <person name="Andrzejewski T.M."/>
            <person name="Davidsen T.M."/>
            <person name="Wayne K.J."/>
            <person name="Tettelin H."/>
            <person name="Glass J.I."/>
            <person name="Rusch D."/>
            <person name="Podicherti R."/>
            <person name="Tsui H.-C.T."/>
            <person name="Winkler M.E."/>
        </authorList>
    </citation>
    <scope>NUCLEOTIDE SEQUENCE</scope>
</reference>
<dbReference type="InterPro" id="IPR030388">
    <property type="entry name" value="G_ERA_dom"/>
</dbReference>
<dbReference type="Pfam" id="PF07650">
    <property type="entry name" value="KH_2"/>
    <property type="match status" value="1"/>
</dbReference>
<dbReference type="CDD" id="cd04163">
    <property type="entry name" value="Era"/>
    <property type="match status" value="1"/>
</dbReference>
<evidence type="ECO:0000256" key="3">
    <source>
        <dbReference type="ARBA" id="ARBA00022884"/>
    </source>
</evidence>
<keyword evidence="2" id="KW-0547">Nucleotide-binding</keyword>
<evidence type="ECO:0000259" key="6">
    <source>
        <dbReference type="PROSITE" id="PS51713"/>
    </source>
</evidence>
<evidence type="ECO:0000256" key="1">
    <source>
        <dbReference type="ARBA" id="ARBA00007921"/>
    </source>
</evidence>
<evidence type="ECO:0000313" key="7">
    <source>
        <dbReference type="EMBL" id="SVB29464.1"/>
    </source>
</evidence>
<dbReference type="GO" id="GO:0043024">
    <property type="term" value="F:ribosomal small subunit binding"/>
    <property type="evidence" value="ECO:0007669"/>
    <property type="project" value="TreeGrafter"/>
</dbReference>
<dbReference type="CDD" id="cd22534">
    <property type="entry name" value="KH-II_Era"/>
    <property type="match status" value="1"/>
</dbReference>